<evidence type="ECO:0000313" key="2">
    <source>
        <dbReference type="Proteomes" id="UP000824179"/>
    </source>
</evidence>
<accession>A0A9D1DAV8</accession>
<dbReference type="Proteomes" id="UP000824179">
    <property type="component" value="Unassembled WGS sequence"/>
</dbReference>
<dbReference type="EMBL" id="DVHB01000039">
    <property type="protein sequence ID" value="HIR39123.1"/>
    <property type="molecule type" value="Genomic_DNA"/>
</dbReference>
<sequence length="58" mass="6662">MEMPKDSAMLLSLVNMKLRDGAPSPEELCEECGWDCAELYRRLASIGCLYDEEKNRFC</sequence>
<gene>
    <name evidence="1" type="ORF">IAB90_01955</name>
</gene>
<dbReference type="Pfam" id="PF14056">
    <property type="entry name" value="DUF4250"/>
    <property type="match status" value="1"/>
</dbReference>
<reference evidence="1" key="1">
    <citation type="submission" date="2020-10" db="EMBL/GenBank/DDBJ databases">
        <authorList>
            <person name="Gilroy R."/>
        </authorList>
    </citation>
    <scope>NUCLEOTIDE SEQUENCE</scope>
    <source>
        <strain evidence="1">ChiW25-3613</strain>
    </source>
</reference>
<reference evidence="1" key="2">
    <citation type="journal article" date="2021" name="PeerJ">
        <title>Extensive microbial diversity within the chicken gut microbiome revealed by metagenomics and culture.</title>
        <authorList>
            <person name="Gilroy R."/>
            <person name="Ravi A."/>
            <person name="Getino M."/>
            <person name="Pursley I."/>
            <person name="Horton D.L."/>
            <person name="Alikhan N.F."/>
            <person name="Baker D."/>
            <person name="Gharbi K."/>
            <person name="Hall N."/>
            <person name="Watson M."/>
            <person name="Adriaenssens E.M."/>
            <person name="Foster-Nyarko E."/>
            <person name="Jarju S."/>
            <person name="Secka A."/>
            <person name="Antonio M."/>
            <person name="Oren A."/>
            <person name="Chaudhuri R.R."/>
            <person name="La Ragione R."/>
            <person name="Hildebrand F."/>
            <person name="Pallen M.J."/>
        </authorList>
    </citation>
    <scope>NUCLEOTIDE SEQUENCE</scope>
    <source>
        <strain evidence="1">ChiW25-3613</strain>
    </source>
</reference>
<comment type="caution">
    <text evidence="1">The sequence shown here is derived from an EMBL/GenBank/DDBJ whole genome shotgun (WGS) entry which is preliminary data.</text>
</comment>
<protein>
    <submittedName>
        <fullName evidence="1">DUF4250 domain-containing protein</fullName>
    </submittedName>
</protein>
<proteinExistence type="predicted"/>
<organism evidence="1 2">
    <name type="scientific">Candidatus Coproplasma stercoripullorum</name>
    <dbReference type="NCBI Taxonomy" id="2840751"/>
    <lineage>
        <taxon>Bacteria</taxon>
        <taxon>Bacillati</taxon>
        <taxon>Bacillota</taxon>
        <taxon>Clostridia</taxon>
        <taxon>Eubacteriales</taxon>
        <taxon>Candidatus Coproplasma</taxon>
    </lineage>
</organism>
<evidence type="ECO:0000313" key="1">
    <source>
        <dbReference type="EMBL" id="HIR39123.1"/>
    </source>
</evidence>
<dbReference type="InterPro" id="IPR025346">
    <property type="entry name" value="DUF4250"/>
</dbReference>
<name>A0A9D1DAV8_9FIRM</name>
<dbReference type="AlphaFoldDB" id="A0A9D1DAV8"/>